<keyword evidence="2" id="KW-1185">Reference proteome</keyword>
<organism evidence="1 2">
    <name type="scientific">Paraphoma chrysanthemicola</name>
    <dbReference type="NCBI Taxonomy" id="798071"/>
    <lineage>
        <taxon>Eukaryota</taxon>
        <taxon>Fungi</taxon>
        <taxon>Dikarya</taxon>
        <taxon>Ascomycota</taxon>
        <taxon>Pezizomycotina</taxon>
        <taxon>Dothideomycetes</taxon>
        <taxon>Pleosporomycetidae</taxon>
        <taxon>Pleosporales</taxon>
        <taxon>Pleosporineae</taxon>
        <taxon>Phaeosphaeriaceae</taxon>
        <taxon>Paraphoma</taxon>
    </lineage>
</organism>
<reference evidence="1" key="1">
    <citation type="journal article" date="2021" name="Nat. Commun.">
        <title>Genetic determinants of endophytism in the Arabidopsis root mycobiome.</title>
        <authorList>
            <person name="Mesny F."/>
            <person name="Miyauchi S."/>
            <person name="Thiergart T."/>
            <person name="Pickel B."/>
            <person name="Atanasova L."/>
            <person name="Karlsson M."/>
            <person name="Huettel B."/>
            <person name="Barry K.W."/>
            <person name="Haridas S."/>
            <person name="Chen C."/>
            <person name="Bauer D."/>
            <person name="Andreopoulos W."/>
            <person name="Pangilinan J."/>
            <person name="LaButti K."/>
            <person name="Riley R."/>
            <person name="Lipzen A."/>
            <person name="Clum A."/>
            <person name="Drula E."/>
            <person name="Henrissat B."/>
            <person name="Kohler A."/>
            <person name="Grigoriev I.V."/>
            <person name="Martin F.M."/>
            <person name="Hacquard S."/>
        </authorList>
    </citation>
    <scope>NUCLEOTIDE SEQUENCE</scope>
    <source>
        <strain evidence="1">MPI-SDFR-AT-0120</strain>
    </source>
</reference>
<evidence type="ECO:0000313" key="2">
    <source>
        <dbReference type="Proteomes" id="UP000813461"/>
    </source>
</evidence>
<dbReference type="Proteomes" id="UP000813461">
    <property type="component" value="Unassembled WGS sequence"/>
</dbReference>
<dbReference type="AlphaFoldDB" id="A0A8K0W344"/>
<gene>
    <name evidence="1" type="ORF">FB567DRAFT_158268</name>
</gene>
<proteinExistence type="predicted"/>
<evidence type="ECO:0000313" key="1">
    <source>
        <dbReference type="EMBL" id="KAH7092914.1"/>
    </source>
</evidence>
<protein>
    <submittedName>
        <fullName evidence="1">Uncharacterized protein</fullName>
    </submittedName>
</protein>
<comment type="caution">
    <text evidence="1">The sequence shown here is derived from an EMBL/GenBank/DDBJ whole genome shotgun (WGS) entry which is preliminary data.</text>
</comment>
<accession>A0A8K0W344</accession>
<dbReference type="EMBL" id="JAGMVJ010000002">
    <property type="protein sequence ID" value="KAH7092914.1"/>
    <property type="molecule type" value="Genomic_DNA"/>
</dbReference>
<name>A0A8K0W344_9PLEO</name>
<sequence length="122" mass="13397">MGCTWPLLLENVVPCVSLQHLHALGIPCLTTELEQLLTIQIAVSHELHPHPSGLWSSQCPLAVFGRHLGRHGIVAICRGAGYHVFFASSWDGTSSDWQQLRWTPDSTLCARSLDSGATLSIW</sequence>